<evidence type="ECO:0000256" key="1">
    <source>
        <dbReference type="SAM" id="MobiDB-lite"/>
    </source>
</evidence>
<evidence type="ECO:0000313" key="2">
    <source>
        <dbReference type="EMBL" id="CDJ44964.1"/>
    </source>
</evidence>
<protein>
    <submittedName>
        <fullName evidence="2">Uncharacterized protein</fullName>
    </submittedName>
</protein>
<keyword evidence="3" id="KW-1185">Reference proteome</keyword>
<feature type="compositionally biased region" description="Low complexity" evidence="1">
    <location>
        <begin position="15"/>
        <end position="28"/>
    </location>
</feature>
<dbReference type="RefSeq" id="XP_013235711.1">
    <property type="nucleotide sequence ID" value="XM_013380257.1"/>
</dbReference>
<dbReference type="EMBL" id="HG677910">
    <property type="protein sequence ID" value="CDJ44964.1"/>
    <property type="molecule type" value="Genomic_DNA"/>
</dbReference>
<gene>
    <name evidence="2" type="ORF">ETH_00035875</name>
</gene>
<sequence>MEDNNLDTEEEASETVETVSVHTETPVSILRSEAS</sequence>
<organism evidence="2 3">
    <name type="scientific">Eimeria tenella</name>
    <name type="common">Coccidian parasite</name>
    <dbReference type="NCBI Taxonomy" id="5802"/>
    <lineage>
        <taxon>Eukaryota</taxon>
        <taxon>Sar</taxon>
        <taxon>Alveolata</taxon>
        <taxon>Apicomplexa</taxon>
        <taxon>Conoidasida</taxon>
        <taxon>Coccidia</taxon>
        <taxon>Eucoccidiorida</taxon>
        <taxon>Eimeriorina</taxon>
        <taxon>Eimeriidae</taxon>
        <taxon>Eimeria</taxon>
    </lineage>
</organism>
<feature type="region of interest" description="Disordered" evidence="1">
    <location>
        <begin position="1"/>
        <end position="35"/>
    </location>
</feature>
<dbReference type="Proteomes" id="UP000030747">
    <property type="component" value="Unassembled WGS sequence"/>
</dbReference>
<dbReference type="AlphaFoldDB" id="U6L8V5"/>
<accession>U6L8V5</accession>
<feature type="compositionally biased region" description="Acidic residues" evidence="1">
    <location>
        <begin position="1"/>
        <end position="14"/>
    </location>
</feature>
<reference evidence="2" key="1">
    <citation type="submission" date="2013-10" db="EMBL/GenBank/DDBJ databases">
        <title>Genomic analysis of the causative agents of coccidiosis in chickens.</title>
        <authorList>
            <person name="Reid A.J."/>
            <person name="Blake D."/>
            <person name="Billington K."/>
            <person name="Browne H."/>
            <person name="Dunn M."/>
            <person name="Hung S."/>
            <person name="Kawahara F."/>
            <person name="Miranda-Saavedra D."/>
            <person name="Mourier T."/>
            <person name="Nagra H."/>
            <person name="Otto T.D."/>
            <person name="Rawlings N."/>
            <person name="Sanchez A."/>
            <person name="Sanders M."/>
            <person name="Subramaniam C."/>
            <person name="Tay Y."/>
            <person name="Dear P."/>
            <person name="Doerig C."/>
            <person name="Gruber A."/>
            <person name="Parkinson J."/>
            <person name="Shirley M."/>
            <person name="Wan K.L."/>
            <person name="Berriman M."/>
            <person name="Tomley F."/>
            <person name="Pain A."/>
        </authorList>
    </citation>
    <scope>NUCLEOTIDE SEQUENCE [LARGE SCALE GENOMIC DNA]</scope>
    <source>
        <strain evidence="2">Houghton</strain>
    </source>
</reference>
<name>U6L8V5_EIMTE</name>
<proteinExistence type="predicted"/>
<evidence type="ECO:0000313" key="3">
    <source>
        <dbReference type="Proteomes" id="UP000030747"/>
    </source>
</evidence>
<dbReference type="GeneID" id="25256216"/>
<reference evidence="2" key="2">
    <citation type="submission" date="2013-10" db="EMBL/GenBank/DDBJ databases">
        <authorList>
            <person name="Aslett M."/>
        </authorList>
    </citation>
    <scope>NUCLEOTIDE SEQUENCE [LARGE SCALE GENOMIC DNA]</scope>
    <source>
        <strain evidence="2">Houghton</strain>
    </source>
</reference>